<reference evidence="2" key="1">
    <citation type="submission" date="2022-11" db="UniProtKB">
        <authorList>
            <consortium name="WormBaseParasite"/>
        </authorList>
    </citation>
    <scope>IDENTIFICATION</scope>
</reference>
<accession>A0AC35G678</accession>
<sequence>MLQSITDSFKNLFGYTKEQESSTMSNRAVALLCGDSDAKGTVWFTQSKQGGPTTIKGEFKGLQPGLHGFHIHQYGDRTNGCTSAGPHFNPHGKTHGGPEDEIRHVGDLGNIEARSDGTCSFELKDKLISLQGEHSVIGRSMVVHATGDDLGRGNDEESKKTGNSGARIACGVIGIAADE</sequence>
<dbReference type="WBParaSite" id="PS1159_v2.g23904.t1">
    <property type="protein sequence ID" value="PS1159_v2.g23904.t1"/>
    <property type="gene ID" value="PS1159_v2.g23904"/>
</dbReference>
<name>A0AC35G678_9BILA</name>
<proteinExistence type="predicted"/>
<evidence type="ECO:0000313" key="2">
    <source>
        <dbReference type="WBParaSite" id="PS1159_v2.g23904.t1"/>
    </source>
</evidence>
<organism evidence="1 2">
    <name type="scientific">Panagrolaimus sp. PS1159</name>
    <dbReference type="NCBI Taxonomy" id="55785"/>
    <lineage>
        <taxon>Eukaryota</taxon>
        <taxon>Metazoa</taxon>
        <taxon>Ecdysozoa</taxon>
        <taxon>Nematoda</taxon>
        <taxon>Chromadorea</taxon>
        <taxon>Rhabditida</taxon>
        <taxon>Tylenchina</taxon>
        <taxon>Panagrolaimomorpha</taxon>
        <taxon>Panagrolaimoidea</taxon>
        <taxon>Panagrolaimidae</taxon>
        <taxon>Panagrolaimus</taxon>
    </lineage>
</organism>
<protein>
    <submittedName>
        <fullName evidence="2">Superoxide dismutase [Cu-Zn]</fullName>
    </submittedName>
</protein>
<evidence type="ECO:0000313" key="1">
    <source>
        <dbReference type="Proteomes" id="UP000887580"/>
    </source>
</evidence>
<dbReference type="Proteomes" id="UP000887580">
    <property type="component" value="Unplaced"/>
</dbReference>